<evidence type="ECO:0000256" key="1">
    <source>
        <dbReference type="ARBA" id="ARBA00022801"/>
    </source>
</evidence>
<dbReference type="Gene3D" id="3.40.50.1820">
    <property type="entry name" value="alpha/beta hydrolase"/>
    <property type="match status" value="1"/>
</dbReference>
<reference evidence="2" key="1">
    <citation type="journal article" date="2020" name="Stud. Mycol.">
        <title>101 Dothideomycetes genomes: a test case for predicting lifestyles and emergence of pathogens.</title>
        <authorList>
            <person name="Haridas S."/>
            <person name="Albert R."/>
            <person name="Binder M."/>
            <person name="Bloem J."/>
            <person name="Labutti K."/>
            <person name="Salamov A."/>
            <person name="Andreopoulos B."/>
            <person name="Baker S."/>
            <person name="Barry K."/>
            <person name="Bills G."/>
            <person name="Bluhm B."/>
            <person name="Cannon C."/>
            <person name="Castanera R."/>
            <person name="Culley D."/>
            <person name="Daum C."/>
            <person name="Ezra D."/>
            <person name="Gonzalez J."/>
            <person name="Henrissat B."/>
            <person name="Kuo A."/>
            <person name="Liang C."/>
            <person name="Lipzen A."/>
            <person name="Lutzoni F."/>
            <person name="Magnuson J."/>
            <person name="Mondo S."/>
            <person name="Nolan M."/>
            <person name="Ohm R."/>
            <person name="Pangilinan J."/>
            <person name="Park H.-J."/>
            <person name="Ramirez L."/>
            <person name="Alfaro M."/>
            <person name="Sun H."/>
            <person name="Tritt A."/>
            <person name="Yoshinaga Y."/>
            <person name="Zwiers L.-H."/>
            <person name="Turgeon B."/>
            <person name="Goodwin S."/>
            <person name="Spatafora J."/>
            <person name="Crous P."/>
            <person name="Grigoriev I."/>
        </authorList>
    </citation>
    <scope>NUCLEOTIDE SEQUENCE</scope>
    <source>
        <strain evidence="2">CBS 113389</strain>
    </source>
</reference>
<dbReference type="EMBL" id="MU001637">
    <property type="protein sequence ID" value="KAF2482135.1"/>
    <property type="molecule type" value="Genomic_DNA"/>
</dbReference>
<dbReference type="GO" id="GO:0016788">
    <property type="term" value="F:hydrolase activity, acting on ester bonds"/>
    <property type="evidence" value="ECO:0007669"/>
    <property type="project" value="UniProtKB-ARBA"/>
</dbReference>
<name>A0A6A6PQC0_9PEZI</name>
<dbReference type="Proteomes" id="UP000799767">
    <property type="component" value="Unassembled WGS sequence"/>
</dbReference>
<dbReference type="RefSeq" id="XP_033588705.1">
    <property type="nucleotide sequence ID" value="XM_033731329.1"/>
</dbReference>
<accession>A0A6A6PQC0</accession>
<keyword evidence="1 2" id="KW-0378">Hydrolase</keyword>
<dbReference type="PANTHER" id="PTHR22946">
    <property type="entry name" value="DIENELACTONE HYDROLASE DOMAIN-CONTAINING PROTEIN-RELATED"/>
    <property type="match status" value="1"/>
</dbReference>
<sequence length="190" mass="21143">MPRKDIDFRTSDRVTLRGWLYTSAGDSTKKLPCFIMSHGWSAVKEIDLDAFAEYFRTHLALTTLVYDQRGFGTSDVKAGSPRLEINPREQQSDVSDAVTFAQTMPEVDAARVGAWGTSVSAVAGNVLYTGAVDRRIKVVRCQRHSMRPMVDGWDNFNRLIRFDFQGGMEQAFAGDESHGSPVRASTLTQS</sequence>
<organism evidence="2 3">
    <name type="scientific">Neohortaea acidophila</name>
    <dbReference type="NCBI Taxonomy" id="245834"/>
    <lineage>
        <taxon>Eukaryota</taxon>
        <taxon>Fungi</taxon>
        <taxon>Dikarya</taxon>
        <taxon>Ascomycota</taxon>
        <taxon>Pezizomycotina</taxon>
        <taxon>Dothideomycetes</taxon>
        <taxon>Dothideomycetidae</taxon>
        <taxon>Mycosphaerellales</taxon>
        <taxon>Teratosphaeriaceae</taxon>
        <taxon>Neohortaea</taxon>
    </lineage>
</organism>
<dbReference type="InterPro" id="IPR029058">
    <property type="entry name" value="AB_hydrolase_fold"/>
</dbReference>
<dbReference type="InterPro" id="IPR050261">
    <property type="entry name" value="FrsA_esterase"/>
</dbReference>
<protein>
    <submittedName>
        <fullName evidence="2">Alpha/Beta hydrolase protein</fullName>
    </submittedName>
</protein>
<evidence type="ECO:0000313" key="3">
    <source>
        <dbReference type="Proteomes" id="UP000799767"/>
    </source>
</evidence>
<gene>
    <name evidence="2" type="ORF">BDY17DRAFT_253273</name>
</gene>
<evidence type="ECO:0000313" key="2">
    <source>
        <dbReference type="EMBL" id="KAF2482135.1"/>
    </source>
</evidence>
<dbReference type="SUPFAM" id="SSF53474">
    <property type="entry name" value="alpha/beta-Hydrolases"/>
    <property type="match status" value="1"/>
</dbReference>
<dbReference type="PANTHER" id="PTHR22946:SF9">
    <property type="entry name" value="POLYKETIDE TRANSFERASE AF380"/>
    <property type="match status" value="1"/>
</dbReference>
<dbReference type="AlphaFoldDB" id="A0A6A6PQC0"/>
<proteinExistence type="predicted"/>
<dbReference type="OrthoDB" id="2498029at2759"/>
<keyword evidence="3" id="KW-1185">Reference proteome</keyword>
<dbReference type="GeneID" id="54472331"/>